<dbReference type="AlphaFoldDB" id="A0A8T0E2K6"/>
<proteinExistence type="predicted"/>
<reference evidence="2" key="2">
    <citation type="submission" date="2020-06" db="EMBL/GenBank/DDBJ databases">
        <authorList>
            <person name="Sheffer M."/>
        </authorList>
    </citation>
    <scope>NUCLEOTIDE SEQUENCE</scope>
</reference>
<accession>A0A8T0E2K6</accession>
<dbReference type="EMBL" id="JABXBU010002231">
    <property type="protein sequence ID" value="KAF8764912.1"/>
    <property type="molecule type" value="Genomic_DNA"/>
</dbReference>
<dbReference type="Proteomes" id="UP000807504">
    <property type="component" value="Unassembled WGS sequence"/>
</dbReference>
<organism evidence="2 3">
    <name type="scientific">Argiope bruennichi</name>
    <name type="common">Wasp spider</name>
    <name type="synonym">Aranea bruennichi</name>
    <dbReference type="NCBI Taxonomy" id="94029"/>
    <lineage>
        <taxon>Eukaryota</taxon>
        <taxon>Metazoa</taxon>
        <taxon>Ecdysozoa</taxon>
        <taxon>Arthropoda</taxon>
        <taxon>Chelicerata</taxon>
        <taxon>Arachnida</taxon>
        <taxon>Araneae</taxon>
        <taxon>Araneomorphae</taxon>
        <taxon>Entelegynae</taxon>
        <taxon>Araneoidea</taxon>
        <taxon>Araneidae</taxon>
        <taxon>Argiope</taxon>
    </lineage>
</organism>
<name>A0A8T0E2K6_ARGBR</name>
<evidence type="ECO:0000313" key="3">
    <source>
        <dbReference type="Proteomes" id="UP000807504"/>
    </source>
</evidence>
<gene>
    <name evidence="2" type="ORF">HNY73_022943</name>
</gene>
<keyword evidence="3" id="KW-1185">Reference proteome</keyword>
<sequence length="75" mass="8061">MQALDVDRSRKKAGKRLSSQEKWQKGGAALSVVAIASGNSALAHAIHPQCPSESCSPPACGQENRILFHQLKSFM</sequence>
<evidence type="ECO:0000313" key="2">
    <source>
        <dbReference type="EMBL" id="KAF8764912.1"/>
    </source>
</evidence>
<feature type="region of interest" description="Disordered" evidence="1">
    <location>
        <begin position="1"/>
        <end position="21"/>
    </location>
</feature>
<protein>
    <submittedName>
        <fullName evidence="2">Uncharacterized protein</fullName>
    </submittedName>
</protein>
<comment type="caution">
    <text evidence="2">The sequence shown here is derived from an EMBL/GenBank/DDBJ whole genome shotgun (WGS) entry which is preliminary data.</text>
</comment>
<reference evidence="2" key="1">
    <citation type="journal article" date="2020" name="bioRxiv">
        <title>Chromosome-level reference genome of the European wasp spider Argiope bruennichi: a resource for studies on range expansion and evolutionary adaptation.</title>
        <authorList>
            <person name="Sheffer M.M."/>
            <person name="Hoppe A."/>
            <person name="Krehenwinkel H."/>
            <person name="Uhl G."/>
            <person name="Kuss A.W."/>
            <person name="Jensen L."/>
            <person name="Jensen C."/>
            <person name="Gillespie R.G."/>
            <person name="Hoff K.J."/>
            <person name="Prost S."/>
        </authorList>
    </citation>
    <scope>NUCLEOTIDE SEQUENCE</scope>
</reference>
<evidence type="ECO:0000256" key="1">
    <source>
        <dbReference type="SAM" id="MobiDB-lite"/>
    </source>
</evidence>